<dbReference type="AlphaFoldDB" id="A0AAE0KRG1"/>
<protein>
    <submittedName>
        <fullName evidence="2">Uncharacterized protein</fullName>
    </submittedName>
</protein>
<dbReference type="EMBL" id="LGRX02019899">
    <property type="protein sequence ID" value="KAK3258003.1"/>
    <property type="molecule type" value="Genomic_DNA"/>
</dbReference>
<evidence type="ECO:0000313" key="2">
    <source>
        <dbReference type="EMBL" id="KAK3258003.1"/>
    </source>
</evidence>
<organism evidence="2 3">
    <name type="scientific">Cymbomonas tetramitiformis</name>
    <dbReference type="NCBI Taxonomy" id="36881"/>
    <lineage>
        <taxon>Eukaryota</taxon>
        <taxon>Viridiplantae</taxon>
        <taxon>Chlorophyta</taxon>
        <taxon>Pyramimonadophyceae</taxon>
        <taxon>Pyramimonadales</taxon>
        <taxon>Pyramimonadaceae</taxon>
        <taxon>Cymbomonas</taxon>
    </lineage>
</organism>
<evidence type="ECO:0000256" key="1">
    <source>
        <dbReference type="SAM" id="SignalP"/>
    </source>
</evidence>
<name>A0AAE0KRG1_9CHLO</name>
<evidence type="ECO:0000313" key="3">
    <source>
        <dbReference type="Proteomes" id="UP001190700"/>
    </source>
</evidence>
<accession>A0AAE0KRG1</accession>
<comment type="caution">
    <text evidence="2">The sequence shown here is derived from an EMBL/GenBank/DDBJ whole genome shotgun (WGS) entry which is preliminary data.</text>
</comment>
<dbReference type="Proteomes" id="UP001190700">
    <property type="component" value="Unassembled WGS sequence"/>
</dbReference>
<proteinExistence type="predicted"/>
<sequence length="85" mass="9592">MFKPLEKSVTSFSWLICVAEGGLLGLLTQTEDAKEILERKGVTQESGRLAYQVEQGAGHIESAWGGRLYGSLQFLCRHWFEEMNK</sequence>
<feature type="chain" id="PRO_5042039010" evidence="1">
    <location>
        <begin position="22"/>
        <end position="85"/>
    </location>
</feature>
<feature type="signal peptide" evidence="1">
    <location>
        <begin position="1"/>
        <end position="21"/>
    </location>
</feature>
<keyword evidence="3" id="KW-1185">Reference proteome</keyword>
<reference evidence="2 3" key="1">
    <citation type="journal article" date="2015" name="Genome Biol. Evol.">
        <title>Comparative Genomics of a Bacterivorous Green Alga Reveals Evolutionary Causalities and Consequences of Phago-Mixotrophic Mode of Nutrition.</title>
        <authorList>
            <person name="Burns J.A."/>
            <person name="Paasch A."/>
            <person name="Narechania A."/>
            <person name="Kim E."/>
        </authorList>
    </citation>
    <scope>NUCLEOTIDE SEQUENCE [LARGE SCALE GENOMIC DNA]</scope>
    <source>
        <strain evidence="2 3">PLY_AMNH</strain>
    </source>
</reference>
<keyword evidence="1" id="KW-0732">Signal</keyword>
<gene>
    <name evidence="2" type="ORF">CYMTET_32932</name>
</gene>